<name>A0A0F9DVW7_9ZZZZ</name>
<organism evidence="1">
    <name type="scientific">marine sediment metagenome</name>
    <dbReference type="NCBI Taxonomy" id="412755"/>
    <lineage>
        <taxon>unclassified sequences</taxon>
        <taxon>metagenomes</taxon>
        <taxon>ecological metagenomes</taxon>
    </lineage>
</organism>
<proteinExistence type="predicted"/>
<feature type="non-terminal residue" evidence="1">
    <location>
        <position position="187"/>
    </location>
</feature>
<dbReference type="EMBL" id="LAZR01039843">
    <property type="protein sequence ID" value="KKL15983.1"/>
    <property type="molecule type" value="Genomic_DNA"/>
</dbReference>
<sequence>MVDNLMRIAKKMYKGSGAIKKAGFHRPEGAGNFDNMDDHDIGDSIARRQGTIEHTPTNEKDITNKEYVDSIATRQVVELFLTTNASDIATYDDLNIDVSPDAKETIQQTITANSTTLINSFATILGEEEINNLEILESGIYDLHIHSFASFARGMTIYFEFYKRSAVGVETLIATSHDSNELLTSEI</sequence>
<evidence type="ECO:0000313" key="1">
    <source>
        <dbReference type="EMBL" id="KKL15983.1"/>
    </source>
</evidence>
<comment type="caution">
    <text evidence="1">The sequence shown here is derived from an EMBL/GenBank/DDBJ whole genome shotgun (WGS) entry which is preliminary data.</text>
</comment>
<protein>
    <submittedName>
        <fullName evidence="1">Uncharacterized protein</fullName>
    </submittedName>
</protein>
<accession>A0A0F9DVW7</accession>
<dbReference type="AlphaFoldDB" id="A0A0F9DVW7"/>
<reference evidence="1" key="1">
    <citation type="journal article" date="2015" name="Nature">
        <title>Complex archaea that bridge the gap between prokaryotes and eukaryotes.</title>
        <authorList>
            <person name="Spang A."/>
            <person name="Saw J.H."/>
            <person name="Jorgensen S.L."/>
            <person name="Zaremba-Niedzwiedzka K."/>
            <person name="Martijn J."/>
            <person name="Lind A.E."/>
            <person name="van Eijk R."/>
            <person name="Schleper C."/>
            <person name="Guy L."/>
            <person name="Ettema T.J."/>
        </authorList>
    </citation>
    <scope>NUCLEOTIDE SEQUENCE</scope>
</reference>
<gene>
    <name evidence="1" type="ORF">LCGC14_2500100</name>
</gene>